<comment type="caution">
    <text evidence="2">The sequence shown here is derived from an EMBL/GenBank/DDBJ whole genome shotgun (WGS) entry which is preliminary data.</text>
</comment>
<evidence type="ECO:0000256" key="1">
    <source>
        <dbReference type="SAM" id="MobiDB-lite"/>
    </source>
</evidence>
<dbReference type="RefSeq" id="WP_234484139.1">
    <property type="nucleotide sequence ID" value="NZ_JAEPBG010000004.1"/>
</dbReference>
<sequence length="49" mass="5503">MHDTEKLHTATGNDAFCSPRMDVEGLPLSGTVRRARPTVRLRRCTPVRP</sequence>
<name>A0A934W7E3_9BURK</name>
<organism evidence="2 3">
    <name type="scientific">Noviherbaspirillum pedocola</name>
    <dbReference type="NCBI Taxonomy" id="2801341"/>
    <lineage>
        <taxon>Bacteria</taxon>
        <taxon>Pseudomonadati</taxon>
        <taxon>Pseudomonadota</taxon>
        <taxon>Betaproteobacteria</taxon>
        <taxon>Burkholderiales</taxon>
        <taxon>Oxalobacteraceae</taxon>
        <taxon>Noviherbaspirillum</taxon>
    </lineage>
</organism>
<dbReference type="Proteomes" id="UP000622890">
    <property type="component" value="Unassembled WGS sequence"/>
</dbReference>
<accession>A0A934W7E3</accession>
<dbReference type="EMBL" id="JAEPBG010000004">
    <property type="protein sequence ID" value="MBK4735478.1"/>
    <property type="molecule type" value="Genomic_DNA"/>
</dbReference>
<proteinExistence type="predicted"/>
<feature type="region of interest" description="Disordered" evidence="1">
    <location>
        <begin position="1"/>
        <end position="25"/>
    </location>
</feature>
<keyword evidence="3" id="KW-1185">Reference proteome</keyword>
<protein>
    <submittedName>
        <fullName evidence="2">Uncharacterized protein</fullName>
    </submittedName>
</protein>
<gene>
    <name evidence="2" type="ORF">JJB74_12705</name>
</gene>
<reference evidence="2" key="1">
    <citation type="submission" date="2021-01" db="EMBL/GenBank/DDBJ databases">
        <title>Genome sequence of strain Noviherbaspirillum sp. DKR-6.</title>
        <authorList>
            <person name="Chaudhary D.K."/>
        </authorList>
    </citation>
    <scope>NUCLEOTIDE SEQUENCE</scope>
    <source>
        <strain evidence="2">DKR-6</strain>
    </source>
</reference>
<evidence type="ECO:0000313" key="2">
    <source>
        <dbReference type="EMBL" id="MBK4735478.1"/>
    </source>
</evidence>
<dbReference type="AlphaFoldDB" id="A0A934W7E3"/>
<evidence type="ECO:0000313" key="3">
    <source>
        <dbReference type="Proteomes" id="UP000622890"/>
    </source>
</evidence>